<name>A0A0G4JRX9_9GAMM</name>
<reference evidence="2" key="1">
    <citation type="submission" date="2015-01" db="EMBL/GenBank/DDBJ databases">
        <authorList>
            <person name="Paterson Steve"/>
        </authorList>
    </citation>
    <scope>NUCLEOTIDE SEQUENCE [LARGE SCALE GENOMIC DNA]</scope>
    <source>
        <strain evidence="2">OBR1</strain>
    </source>
</reference>
<dbReference type="AlphaFoldDB" id="A0A0G4JRX9"/>
<sequence length="38" mass="4195">MRAGYLPAVGKDDLSFDYLCNDVCSCQLKPLQSMHTSS</sequence>
<keyword evidence="2" id="KW-1185">Reference proteome</keyword>
<dbReference type="STRING" id="1109412.BN1221_01100c"/>
<accession>A0A0G4JRX9</accession>
<gene>
    <name evidence="1" type="ORF">BN1221_01100c</name>
</gene>
<evidence type="ECO:0000313" key="1">
    <source>
        <dbReference type="EMBL" id="CPR14723.1"/>
    </source>
</evidence>
<dbReference type="Proteomes" id="UP000044377">
    <property type="component" value="Unassembled WGS sequence"/>
</dbReference>
<evidence type="ECO:0000313" key="2">
    <source>
        <dbReference type="Proteomes" id="UP000044377"/>
    </source>
</evidence>
<dbReference type="EMBL" id="CGIG01000001">
    <property type="protein sequence ID" value="CPR14723.1"/>
    <property type="molecule type" value="Genomic_DNA"/>
</dbReference>
<proteinExistence type="predicted"/>
<protein>
    <submittedName>
        <fullName evidence="1">Uncharacterized protein</fullName>
    </submittedName>
</protein>
<organism evidence="1 2">
    <name type="scientific">Brenneria goodwinii</name>
    <dbReference type="NCBI Taxonomy" id="1109412"/>
    <lineage>
        <taxon>Bacteria</taxon>
        <taxon>Pseudomonadati</taxon>
        <taxon>Pseudomonadota</taxon>
        <taxon>Gammaproteobacteria</taxon>
        <taxon>Enterobacterales</taxon>
        <taxon>Pectobacteriaceae</taxon>
        <taxon>Brenneria</taxon>
    </lineage>
</organism>